<dbReference type="GO" id="GO:0004601">
    <property type="term" value="F:peroxidase activity"/>
    <property type="evidence" value="ECO:0007669"/>
    <property type="project" value="UniProtKB-KW"/>
</dbReference>
<dbReference type="CDD" id="cd03048">
    <property type="entry name" value="GST_N_Ure2p_like"/>
    <property type="match status" value="1"/>
</dbReference>
<dbReference type="Pfam" id="PF00043">
    <property type="entry name" value="GST_C"/>
    <property type="match status" value="1"/>
</dbReference>
<evidence type="ECO:0000259" key="4">
    <source>
        <dbReference type="PROSITE" id="PS50405"/>
    </source>
</evidence>
<reference evidence="5 6" key="1">
    <citation type="journal article" date="2023" name="Elife">
        <title>Identification of key yeast species and microbe-microbe interactions impacting larval growth of Drosophila in the wild.</title>
        <authorList>
            <person name="Mure A."/>
            <person name="Sugiura Y."/>
            <person name="Maeda R."/>
            <person name="Honda K."/>
            <person name="Sakurai N."/>
            <person name="Takahashi Y."/>
            <person name="Watada M."/>
            <person name="Katoh T."/>
            <person name="Gotoh A."/>
            <person name="Gotoh Y."/>
            <person name="Taniguchi I."/>
            <person name="Nakamura K."/>
            <person name="Hayashi T."/>
            <person name="Katayama T."/>
            <person name="Uemura T."/>
            <person name="Hattori Y."/>
        </authorList>
    </citation>
    <scope>NUCLEOTIDE SEQUENCE [LARGE SCALE GENOMIC DNA]</scope>
    <source>
        <strain evidence="5 6">SB-73</strain>
    </source>
</reference>
<dbReference type="Gene3D" id="3.40.30.10">
    <property type="entry name" value="Glutaredoxin"/>
    <property type="match status" value="1"/>
</dbReference>
<comment type="similarity">
    <text evidence="1 2">Belongs to the GST superfamily.</text>
</comment>
<feature type="domain" description="GST C-terminal" evidence="4">
    <location>
        <begin position="147"/>
        <end position="291"/>
    </location>
</feature>
<protein>
    <submittedName>
        <fullName evidence="5">Glutathione peroxidase</fullName>
    </submittedName>
</protein>
<evidence type="ECO:0000256" key="2">
    <source>
        <dbReference type="RuleBase" id="RU003494"/>
    </source>
</evidence>
<evidence type="ECO:0000313" key="6">
    <source>
        <dbReference type="Proteomes" id="UP001362899"/>
    </source>
</evidence>
<name>A0AAV5RKG0_STABA</name>
<dbReference type="Pfam" id="PF02798">
    <property type="entry name" value="GST_N"/>
    <property type="match status" value="1"/>
</dbReference>
<dbReference type="PANTHER" id="PTHR44051:SF3">
    <property type="entry name" value="TRANSCRIPTIONAL REGULATOR URE2"/>
    <property type="match status" value="1"/>
</dbReference>
<dbReference type="InterPro" id="IPR040079">
    <property type="entry name" value="Glutathione_S-Trfase"/>
</dbReference>
<dbReference type="InterPro" id="IPR004046">
    <property type="entry name" value="GST_C"/>
</dbReference>
<proteinExistence type="inferred from homology"/>
<sequence length="291" mass="33044">MDWEDKLVSVQQSDIIPGFGHREQDVQKDSDEGYVVDRIATFRQNLPKHGVTLFSHRSAPNGFKVAVVLSELGIDYHTFNMDLQHHEERLPSYVELNPNARIPSIIDHDNDDFALWESGAILEYLCRRPQTLEKCPEFAKQLLGGDNLQRQAEVSAWLYFQASGHAPIIGHALQFKSAQANVSSLGMSIIADRFAAEARRVVAVLEVCLAEKREQLATDERCTNEEDYLECPVWLVGNDITLADLSFVPWNQVFAKVGISLEEDYPEVYKWNLRIMSRPKVMAALGFRPEN</sequence>
<keyword evidence="5" id="KW-0575">Peroxidase</keyword>
<dbReference type="SUPFAM" id="SSF47616">
    <property type="entry name" value="GST C-terminal domain-like"/>
    <property type="match status" value="1"/>
</dbReference>
<dbReference type="PROSITE" id="PS50405">
    <property type="entry name" value="GST_CTER"/>
    <property type="match status" value="1"/>
</dbReference>
<evidence type="ECO:0000256" key="1">
    <source>
        <dbReference type="ARBA" id="ARBA00007409"/>
    </source>
</evidence>
<accession>A0AAV5RKG0</accession>
<dbReference type="PANTHER" id="PTHR44051">
    <property type="entry name" value="GLUTATHIONE S-TRANSFERASE-RELATED"/>
    <property type="match status" value="1"/>
</dbReference>
<evidence type="ECO:0000313" key="5">
    <source>
        <dbReference type="EMBL" id="GMM51101.1"/>
    </source>
</evidence>
<gene>
    <name evidence="5" type="ORF">DASB73_020590</name>
</gene>
<dbReference type="PROSITE" id="PS50404">
    <property type="entry name" value="GST_NTER"/>
    <property type="match status" value="1"/>
</dbReference>
<keyword evidence="5" id="KW-0560">Oxidoreductase</keyword>
<dbReference type="InterPro" id="IPR036282">
    <property type="entry name" value="Glutathione-S-Trfase_C_sf"/>
</dbReference>
<dbReference type="InterPro" id="IPR004045">
    <property type="entry name" value="Glutathione_S-Trfase_N"/>
</dbReference>
<comment type="caution">
    <text evidence="5">The sequence shown here is derived from an EMBL/GenBank/DDBJ whole genome shotgun (WGS) entry which is preliminary data.</text>
</comment>
<dbReference type="InterPro" id="IPR010987">
    <property type="entry name" value="Glutathione-S-Trfase_C-like"/>
</dbReference>
<dbReference type="EMBL" id="BTGC01000003">
    <property type="protein sequence ID" value="GMM51101.1"/>
    <property type="molecule type" value="Genomic_DNA"/>
</dbReference>
<dbReference type="SUPFAM" id="SSF52833">
    <property type="entry name" value="Thioredoxin-like"/>
    <property type="match status" value="1"/>
</dbReference>
<keyword evidence="6" id="KW-1185">Reference proteome</keyword>
<dbReference type="SFLD" id="SFLDG00358">
    <property type="entry name" value="Main_(cytGST)"/>
    <property type="match status" value="1"/>
</dbReference>
<organism evidence="5 6">
    <name type="scientific">Starmerella bacillaris</name>
    <name type="common">Yeast</name>
    <name type="synonym">Candida zemplinina</name>
    <dbReference type="NCBI Taxonomy" id="1247836"/>
    <lineage>
        <taxon>Eukaryota</taxon>
        <taxon>Fungi</taxon>
        <taxon>Dikarya</taxon>
        <taxon>Ascomycota</taxon>
        <taxon>Saccharomycotina</taxon>
        <taxon>Dipodascomycetes</taxon>
        <taxon>Dipodascales</taxon>
        <taxon>Trichomonascaceae</taxon>
        <taxon>Starmerella</taxon>
    </lineage>
</organism>
<dbReference type="SFLD" id="SFLDS00019">
    <property type="entry name" value="Glutathione_Transferase_(cytos"/>
    <property type="match status" value="1"/>
</dbReference>
<dbReference type="Gene3D" id="1.20.1050.10">
    <property type="match status" value="1"/>
</dbReference>
<feature type="domain" description="GST N-terminal" evidence="3">
    <location>
        <begin position="49"/>
        <end position="133"/>
    </location>
</feature>
<dbReference type="AlphaFoldDB" id="A0AAV5RKG0"/>
<evidence type="ECO:0000259" key="3">
    <source>
        <dbReference type="PROSITE" id="PS50404"/>
    </source>
</evidence>
<dbReference type="Proteomes" id="UP001362899">
    <property type="component" value="Unassembled WGS sequence"/>
</dbReference>
<dbReference type="InterPro" id="IPR036249">
    <property type="entry name" value="Thioredoxin-like_sf"/>
</dbReference>